<dbReference type="Proteomes" id="UP000694005">
    <property type="component" value="Chromosome A08"/>
</dbReference>
<organism evidence="2 3">
    <name type="scientific">Brassica campestris</name>
    <name type="common">Field mustard</name>
    <dbReference type="NCBI Taxonomy" id="3711"/>
    <lineage>
        <taxon>Eukaryota</taxon>
        <taxon>Viridiplantae</taxon>
        <taxon>Streptophyta</taxon>
        <taxon>Embryophyta</taxon>
        <taxon>Tracheophyta</taxon>
        <taxon>Spermatophyta</taxon>
        <taxon>Magnoliopsida</taxon>
        <taxon>eudicotyledons</taxon>
        <taxon>Gunneridae</taxon>
        <taxon>Pentapetalae</taxon>
        <taxon>rosids</taxon>
        <taxon>malvids</taxon>
        <taxon>Brassicales</taxon>
        <taxon>Brassicaceae</taxon>
        <taxon>Brassiceae</taxon>
        <taxon>Brassica</taxon>
    </lineage>
</organism>
<dbReference type="EMBL" id="LS974624">
    <property type="protein sequence ID" value="CAG7897492.1"/>
    <property type="molecule type" value="Genomic_DNA"/>
</dbReference>
<proteinExistence type="predicted"/>
<feature type="compositionally biased region" description="Basic and acidic residues" evidence="1">
    <location>
        <begin position="84"/>
        <end position="104"/>
    </location>
</feature>
<name>A0A8D9M4N0_BRACM</name>
<evidence type="ECO:0000256" key="1">
    <source>
        <dbReference type="SAM" id="MobiDB-lite"/>
    </source>
</evidence>
<dbReference type="AlphaFoldDB" id="A0A8D9M4N0"/>
<gene>
    <name evidence="2" type="ORF">BRAPAZ1V2_A08P11580.2</name>
</gene>
<sequence length="104" mass="11551">MAAGSLLPTRRSPKLLFFLFLCEAPKAPHCSDYAPYPKLDPNDVAPPPPPISDDASTTMLPEFNPYISPSPARKRHAWEMGENGSRHRQEGSGSLREDKTVQFD</sequence>
<reference evidence="2 3" key="1">
    <citation type="submission" date="2021-07" db="EMBL/GenBank/DDBJ databases">
        <authorList>
            <consortium name="Genoscope - CEA"/>
            <person name="William W."/>
        </authorList>
    </citation>
    <scope>NUCLEOTIDE SEQUENCE [LARGE SCALE GENOMIC DNA]</scope>
</reference>
<feature type="region of interest" description="Disordered" evidence="1">
    <location>
        <begin position="41"/>
        <end position="104"/>
    </location>
</feature>
<dbReference type="Gramene" id="A08p11580.2_BraZ1">
    <property type="protein sequence ID" value="A08p11580.2_BraZ1.CDS"/>
    <property type="gene ID" value="A08g11580.2_BraZ1"/>
</dbReference>
<protein>
    <submittedName>
        <fullName evidence="2">Uncharacterized protein</fullName>
    </submittedName>
</protein>
<accession>A0A8D9M4N0</accession>
<evidence type="ECO:0000313" key="3">
    <source>
        <dbReference type="Proteomes" id="UP000694005"/>
    </source>
</evidence>
<evidence type="ECO:0000313" key="2">
    <source>
        <dbReference type="EMBL" id="CAG7897492.1"/>
    </source>
</evidence>